<dbReference type="Gene3D" id="1.25.40.10">
    <property type="entry name" value="Tetratricopeptide repeat domain"/>
    <property type="match status" value="2"/>
</dbReference>
<feature type="domain" description="YaiO beta-barrel" evidence="2">
    <location>
        <begin position="176"/>
        <end position="345"/>
    </location>
</feature>
<dbReference type="SUPFAM" id="SSF48452">
    <property type="entry name" value="TPR-like"/>
    <property type="match status" value="1"/>
</dbReference>
<comment type="caution">
    <text evidence="3">The sequence shown here is derived from an EMBL/GenBank/DDBJ whole genome shotgun (WGS) entry which is preliminary data.</text>
</comment>
<evidence type="ECO:0000259" key="2">
    <source>
        <dbReference type="Pfam" id="PF19413"/>
    </source>
</evidence>
<sequence length="405" mass="47192">MKDIKIYFVAGFLALSSVLSAQENPDMDFKKAQELAKEQRFSESIALIQPLHLRFPDNADYTVYLASLYFWSGDYDAATELLKKLRAENGSSKEAFDLLLRVRMGNKEYHTAIQMAKEGKQKFPETVDFYILQEAVALEKTGKYSEALTLLDDLSKTSPYFKDAEYLQTKLDKKKKNNIVLGHFFTDYDNSPQAYHITHLEYSRRYERFTLAGRINYGQSYTDEIQGEADAYMKLNREGYFYLNAGISGGKIFPQYKLGGEYFHEFKKITASLGARYLAFNENNKTLLLTGHAGWNIDTWKLEYRHYLSENNSEWLSSGIVNIRKNFEATESYAQLELQYGTLPYFFLNNESLLRLSAYRIGISSKLRIQRNFFIHPVIMYEREEFVPDEFRNRITAQLSLSKRF</sequence>
<evidence type="ECO:0000256" key="1">
    <source>
        <dbReference type="SAM" id="SignalP"/>
    </source>
</evidence>
<accession>A0A368MYV9</accession>
<dbReference type="InterPro" id="IPR030887">
    <property type="entry name" value="Beta-barrel_YaiO"/>
</dbReference>
<dbReference type="Proteomes" id="UP000252172">
    <property type="component" value="Unassembled WGS sequence"/>
</dbReference>
<name>A0A368MYV9_9FLAO</name>
<evidence type="ECO:0000313" key="3">
    <source>
        <dbReference type="EMBL" id="RCU43043.1"/>
    </source>
</evidence>
<protein>
    <submittedName>
        <fullName evidence="3">YaiO family outer membrane beta-barrel protein</fullName>
    </submittedName>
</protein>
<feature type="chain" id="PRO_5016985836" evidence="1">
    <location>
        <begin position="22"/>
        <end position="405"/>
    </location>
</feature>
<dbReference type="RefSeq" id="WP_114303630.1">
    <property type="nucleotide sequence ID" value="NZ_QPIE01000004.1"/>
</dbReference>
<gene>
    <name evidence="3" type="primary">yaiO</name>
    <name evidence="3" type="ORF">DQ356_06320</name>
</gene>
<dbReference type="Pfam" id="PF19413">
    <property type="entry name" value="YaiO"/>
    <property type="match status" value="1"/>
</dbReference>
<dbReference type="Pfam" id="PF14559">
    <property type="entry name" value="TPR_19"/>
    <property type="match status" value="1"/>
</dbReference>
<feature type="signal peptide" evidence="1">
    <location>
        <begin position="1"/>
        <end position="21"/>
    </location>
</feature>
<proteinExistence type="predicted"/>
<organism evidence="3 4">
    <name type="scientific">Chryseobacterium lacus</name>
    <dbReference type="NCBI Taxonomy" id="2058346"/>
    <lineage>
        <taxon>Bacteria</taxon>
        <taxon>Pseudomonadati</taxon>
        <taxon>Bacteroidota</taxon>
        <taxon>Flavobacteriia</taxon>
        <taxon>Flavobacteriales</taxon>
        <taxon>Weeksellaceae</taxon>
        <taxon>Chryseobacterium group</taxon>
        <taxon>Chryseobacterium</taxon>
    </lineage>
</organism>
<dbReference type="EMBL" id="QPIE01000004">
    <property type="protein sequence ID" value="RCU43043.1"/>
    <property type="molecule type" value="Genomic_DNA"/>
</dbReference>
<dbReference type="InterPro" id="IPR011990">
    <property type="entry name" value="TPR-like_helical_dom_sf"/>
</dbReference>
<keyword evidence="1" id="KW-0732">Signal</keyword>
<keyword evidence="4" id="KW-1185">Reference proteome</keyword>
<evidence type="ECO:0000313" key="4">
    <source>
        <dbReference type="Proteomes" id="UP000252172"/>
    </source>
</evidence>
<reference evidence="3 4" key="1">
    <citation type="submission" date="2018-07" db="EMBL/GenBank/DDBJ databases">
        <title>Chryseobacterium lacus sp. nov., isolated from lake water.</title>
        <authorList>
            <person name="Li C.-M."/>
        </authorList>
    </citation>
    <scope>NUCLEOTIDE SEQUENCE [LARGE SCALE GENOMIC DNA]</scope>
    <source>
        <strain evidence="3 4">YLOS41</strain>
    </source>
</reference>
<dbReference type="OrthoDB" id="742239at2"/>
<dbReference type="NCBIfam" id="TIGR04390">
    <property type="entry name" value="OMP_YaiO_dom"/>
    <property type="match status" value="1"/>
</dbReference>
<dbReference type="AlphaFoldDB" id="A0A368MYV9"/>